<keyword evidence="2" id="KW-0067">ATP-binding</keyword>
<feature type="compositionally biased region" description="Basic residues" evidence="1">
    <location>
        <begin position="74"/>
        <end position="93"/>
    </location>
</feature>
<dbReference type="EMBL" id="JACGWJ010000012">
    <property type="protein sequence ID" value="KAL0384805.1"/>
    <property type="molecule type" value="Genomic_DNA"/>
</dbReference>
<dbReference type="AlphaFoldDB" id="A0AAW2RX66"/>
<evidence type="ECO:0000313" key="2">
    <source>
        <dbReference type="EMBL" id="KAL0384805.1"/>
    </source>
</evidence>
<reference evidence="2" key="2">
    <citation type="journal article" date="2024" name="Plant">
        <title>Genomic evolution and insights into agronomic trait innovations of Sesamum species.</title>
        <authorList>
            <person name="Miao H."/>
            <person name="Wang L."/>
            <person name="Qu L."/>
            <person name="Liu H."/>
            <person name="Sun Y."/>
            <person name="Le M."/>
            <person name="Wang Q."/>
            <person name="Wei S."/>
            <person name="Zheng Y."/>
            <person name="Lin W."/>
            <person name="Duan Y."/>
            <person name="Cao H."/>
            <person name="Xiong S."/>
            <person name="Wang X."/>
            <person name="Wei L."/>
            <person name="Li C."/>
            <person name="Ma Q."/>
            <person name="Ju M."/>
            <person name="Zhao R."/>
            <person name="Li G."/>
            <person name="Mu C."/>
            <person name="Tian Q."/>
            <person name="Mei H."/>
            <person name="Zhang T."/>
            <person name="Gao T."/>
            <person name="Zhang H."/>
        </authorList>
    </citation>
    <scope>NUCLEOTIDE SEQUENCE</scope>
    <source>
        <strain evidence="2">G02</strain>
    </source>
</reference>
<evidence type="ECO:0000256" key="1">
    <source>
        <dbReference type="SAM" id="MobiDB-lite"/>
    </source>
</evidence>
<organism evidence="2">
    <name type="scientific">Sesamum radiatum</name>
    <name type="common">Black benniseed</name>
    <dbReference type="NCBI Taxonomy" id="300843"/>
    <lineage>
        <taxon>Eukaryota</taxon>
        <taxon>Viridiplantae</taxon>
        <taxon>Streptophyta</taxon>
        <taxon>Embryophyta</taxon>
        <taxon>Tracheophyta</taxon>
        <taxon>Spermatophyta</taxon>
        <taxon>Magnoliopsida</taxon>
        <taxon>eudicotyledons</taxon>
        <taxon>Gunneridae</taxon>
        <taxon>Pentapetalae</taxon>
        <taxon>asterids</taxon>
        <taxon>lamiids</taxon>
        <taxon>Lamiales</taxon>
        <taxon>Pedaliaceae</taxon>
        <taxon>Sesamum</taxon>
    </lineage>
</organism>
<feature type="region of interest" description="Disordered" evidence="1">
    <location>
        <begin position="72"/>
        <end position="109"/>
    </location>
</feature>
<keyword evidence="2" id="KW-0547">Nucleotide-binding</keyword>
<sequence>MAHLSLGTNIQSRVQIKFPEPTDSGLQFLKSELQQPFHAYPEADMLLSMKTRKSFSSFSEWGKGWADPEIRRQRLERRRASRKPRKRKSRKHHPDLSTVRGRLSAKLSK</sequence>
<keyword evidence="2" id="KW-0378">Hydrolase</keyword>
<gene>
    <name evidence="2" type="ORF">Sradi_2874800</name>
</gene>
<name>A0AAW2RX66_SESRA</name>
<keyword evidence="2" id="KW-0347">Helicase</keyword>
<comment type="caution">
    <text evidence="2">The sequence shown here is derived from an EMBL/GenBank/DDBJ whole genome shotgun (WGS) entry which is preliminary data.</text>
</comment>
<proteinExistence type="predicted"/>
<accession>A0AAW2RX66</accession>
<dbReference type="GO" id="GO:0004386">
    <property type="term" value="F:helicase activity"/>
    <property type="evidence" value="ECO:0007669"/>
    <property type="project" value="UniProtKB-KW"/>
</dbReference>
<reference evidence="2" key="1">
    <citation type="submission" date="2020-06" db="EMBL/GenBank/DDBJ databases">
        <authorList>
            <person name="Li T."/>
            <person name="Hu X."/>
            <person name="Zhang T."/>
            <person name="Song X."/>
            <person name="Zhang H."/>
            <person name="Dai N."/>
            <person name="Sheng W."/>
            <person name="Hou X."/>
            <person name="Wei L."/>
        </authorList>
    </citation>
    <scope>NUCLEOTIDE SEQUENCE</scope>
    <source>
        <strain evidence="2">G02</strain>
        <tissue evidence="2">Leaf</tissue>
    </source>
</reference>
<protein>
    <submittedName>
        <fullName evidence="2">ATP-dependent DNA helicase Q-like SIM</fullName>
    </submittedName>
</protein>